<reference evidence="2" key="1">
    <citation type="submission" date="2023-03" db="EMBL/GenBank/DDBJ databases">
        <title>Massive genome expansion in bonnet fungi (Mycena s.s.) driven by repeated elements and novel gene families across ecological guilds.</title>
        <authorList>
            <consortium name="Lawrence Berkeley National Laboratory"/>
            <person name="Harder C.B."/>
            <person name="Miyauchi S."/>
            <person name="Viragh M."/>
            <person name="Kuo A."/>
            <person name="Thoen E."/>
            <person name="Andreopoulos B."/>
            <person name="Lu D."/>
            <person name="Skrede I."/>
            <person name="Drula E."/>
            <person name="Henrissat B."/>
            <person name="Morin E."/>
            <person name="Kohler A."/>
            <person name="Barry K."/>
            <person name="LaButti K."/>
            <person name="Morin E."/>
            <person name="Salamov A."/>
            <person name="Lipzen A."/>
            <person name="Mereny Z."/>
            <person name="Hegedus B."/>
            <person name="Baldrian P."/>
            <person name="Stursova M."/>
            <person name="Weitz H."/>
            <person name="Taylor A."/>
            <person name="Grigoriev I.V."/>
            <person name="Nagy L.G."/>
            <person name="Martin F."/>
            <person name="Kauserud H."/>
        </authorList>
    </citation>
    <scope>NUCLEOTIDE SEQUENCE</scope>
    <source>
        <strain evidence="2">CBHHK067</strain>
    </source>
</reference>
<accession>A0AAD7DH90</accession>
<feature type="region of interest" description="Disordered" evidence="1">
    <location>
        <begin position="442"/>
        <end position="474"/>
    </location>
</feature>
<feature type="region of interest" description="Disordered" evidence="1">
    <location>
        <begin position="367"/>
        <end position="386"/>
    </location>
</feature>
<feature type="region of interest" description="Disordered" evidence="1">
    <location>
        <begin position="202"/>
        <end position="230"/>
    </location>
</feature>
<keyword evidence="3" id="KW-1185">Reference proteome</keyword>
<dbReference type="AlphaFoldDB" id="A0AAD7DH90"/>
<evidence type="ECO:0000313" key="3">
    <source>
        <dbReference type="Proteomes" id="UP001221757"/>
    </source>
</evidence>
<evidence type="ECO:0000256" key="1">
    <source>
        <dbReference type="SAM" id="MobiDB-lite"/>
    </source>
</evidence>
<protein>
    <submittedName>
        <fullName evidence="2">Uncharacterized protein</fullName>
    </submittedName>
</protein>
<dbReference type="EMBL" id="JARKIE010000056">
    <property type="protein sequence ID" value="KAJ7691732.1"/>
    <property type="molecule type" value="Genomic_DNA"/>
</dbReference>
<comment type="caution">
    <text evidence="2">The sequence shown here is derived from an EMBL/GenBank/DDBJ whole genome shotgun (WGS) entry which is preliminary data.</text>
</comment>
<evidence type="ECO:0000313" key="2">
    <source>
        <dbReference type="EMBL" id="KAJ7691732.1"/>
    </source>
</evidence>
<organism evidence="2 3">
    <name type="scientific">Mycena rosella</name>
    <name type="common">Pink bonnet</name>
    <name type="synonym">Agaricus rosellus</name>
    <dbReference type="NCBI Taxonomy" id="1033263"/>
    <lineage>
        <taxon>Eukaryota</taxon>
        <taxon>Fungi</taxon>
        <taxon>Dikarya</taxon>
        <taxon>Basidiomycota</taxon>
        <taxon>Agaricomycotina</taxon>
        <taxon>Agaricomycetes</taxon>
        <taxon>Agaricomycetidae</taxon>
        <taxon>Agaricales</taxon>
        <taxon>Marasmiineae</taxon>
        <taxon>Mycenaceae</taxon>
        <taxon>Mycena</taxon>
    </lineage>
</organism>
<name>A0AAD7DH90_MYCRO</name>
<proteinExistence type="predicted"/>
<gene>
    <name evidence="2" type="ORF">B0H17DRAFT_553785</name>
</gene>
<feature type="compositionally biased region" description="Basic residues" evidence="1">
    <location>
        <begin position="463"/>
        <end position="474"/>
    </location>
</feature>
<dbReference type="Proteomes" id="UP001221757">
    <property type="component" value="Unassembled WGS sequence"/>
</dbReference>
<sequence length="474" mass="53939">MLRRGQRINSLFGASQVVCFTVLTSRTLMAERGGVSCIFVSGPQLQPEITPSCRTRSSLVTTSPLGFPPVNPQLHPHVWKQFKQDYPSSLIFSPFNDARHLLVTGEMHAKSSGKHIDSACSILSFKGGLHHFPDLDRSWLHLAVLRSDLPLACEAPTRSAYRLQRPSWALRSLHRLLNSQGPHARRKVPRPQIPAFRQIRDRRDARLPIPRRSPLRPRRDAQRRISSPSRVLYQVLAPHPRPHSPWRKPFCPRRTLPHKLPIDMLNNPLDKFRLAALVSEYSTIPRPSHPCLCASGRPLSECHTEPTPPRRIHMYVHPAQNLRKMLPEKSRVYLARVLGRRGPIRLSAATDLPDEVHRRRGARRVRSAIAEHEQGSSATWLPRKKGRASTWSASGLRFRSSRPATWSTSRLPRQLRRLGISRGMSAVLMSVWFVQAVQPGLGKHHVRDRREGPRGQVEPSGGRLHRVRRRPSRA</sequence>